<dbReference type="EMBL" id="JAGQHR010000119">
    <property type="protein sequence ID" value="MCA9727165.1"/>
    <property type="molecule type" value="Genomic_DNA"/>
</dbReference>
<sequence>MRTVSIPDASSTRTRKAVRQVAWAAALALISSLGSTGLARSSDVDTKLGGALKFESADKKFSAQIGGRVQQDWAFVKANDDAKKNFGAASIDGTEFRRARLFVAGKMYGNISYKAEYDFVNSIPDYRDVYIELTGLPFGAVRVGNFYEQFCLEEMTSDNYINFLERSAVDVFAPGRNPGVMVHNTFADSRGTWAAGIYREDTSPGISQENGAYAQTGRVTFLPMNEDDGEKLVHLGLAVSQRRPPAKTRRYSLRPPAHLAKSLVSTGSFAAQRALLIGGEAAMVQGPFSVQGEVGIASHTAPDELDVEGKSDPSFMAFYVQGSYFVTGEHRPYKKSDGAFDRVSPKRNFGEGNGAAGALELAGRFSYGDLEDPDNGIAGGKLSDITLGANWYLNSHTRVLVNYVMALPKRTVSNEGSSMEVDGTVNVLQTRFAIDF</sequence>
<evidence type="ECO:0008006" key="3">
    <source>
        <dbReference type="Google" id="ProtNLM"/>
    </source>
</evidence>
<accession>A0A956RNW5</accession>
<protein>
    <recommendedName>
        <fullName evidence="3">Porin</fullName>
    </recommendedName>
</protein>
<organism evidence="1 2">
    <name type="scientific">Eiseniibacteriota bacterium</name>
    <dbReference type="NCBI Taxonomy" id="2212470"/>
    <lineage>
        <taxon>Bacteria</taxon>
        <taxon>Candidatus Eiseniibacteriota</taxon>
    </lineage>
</organism>
<comment type="caution">
    <text evidence="1">The sequence shown here is derived from an EMBL/GenBank/DDBJ whole genome shotgun (WGS) entry which is preliminary data.</text>
</comment>
<dbReference type="SUPFAM" id="SSF56935">
    <property type="entry name" value="Porins"/>
    <property type="match status" value="1"/>
</dbReference>
<reference evidence="1" key="2">
    <citation type="journal article" date="2021" name="Microbiome">
        <title>Successional dynamics and alternative stable states in a saline activated sludge microbial community over 9 years.</title>
        <authorList>
            <person name="Wang Y."/>
            <person name="Ye J."/>
            <person name="Ju F."/>
            <person name="Liu L."/>
            <person name="Boyd J.A."/>
            <person name="Deng Y."/>
            <person name="Parks D.H."/>
            <person name="Jiang X."/>
            <person name="Yin X."/>
            <person name="Woodcroft B.J."/>
            <person name="Tyson G.W."/>
            <person name="Hugenholtz P."/>
            <person name="Polz M.F."/>
            <person name="Zhang T."/>
        </authorList>
    </citation>
    <scope>NUCLEOTIDE SEQUENCE</scope>
    <source>
        <strain evidence="1">HKST-UBA01</strain>
    </source>
</reference>
<evidence type="ECO:0000313" key="2">
    <source>
        <dbReference type="Proteomes" id="UP000697710"/>
    </source>
</evidence>
<evidence type="ECO:0000313" key="1">
    <source>
        <dbReference type="EMBL" id="MCA9727165.1"/>
    </source>
</evidence>
<name>A0A956RNW5_UNCEI</name>
<dbReference type="Gene3D" id="2.40.160.10">
    <property type="entry name" value="Porin"/>
    <property type="match status" value="1"/>
</dbReference>
<dbReference type="InterPro" id="IPR010870">
    <property type="entry name" value="Porin_O/P"/>
</dbReference>
<dbReference type="Proteomes" id="UP000697710">
    <property type="component" value="Unassembled WGS sequence"/>
</dbReference>
<dbReference type="AlphaFoldDB" id="A0A956RNW5"/>
<dbReference type="Pfam" id="PF07396">
    <property type="entry name" value="Porin_O_P"/>
    <property type="match status" value="1"/>
</dbReference>
<reference evidence="1" key="1">
    <citation type="submission" date="2020-04" db="EMBL/GenBank/DDBJ databases">
        <authorList>
            <person name="Zhang T."/>
        </authorList>
    </citation>
    <scope>NUCLEOTIDE SEQUENCE</scope>
    <source>
        <strain evidence="1">HKST-UBA01</strain>
    </source>
</reference>
<proteinExistence type="predicted"/>
<gene>
    <name evidence="1" type="ORF">KC729_05730</name>
</gene>
<dbReference type="InterPro" id="IPR023614">
    <property type="entry name" value="Porin_dom_sf"/>
</dbReference>